<keyword evidence="2" id="KW-1185">Reference proteome</keyword>
<accession>A0A8J3KZU8</accession>
<sequence length="50" mass="5363">MPDFRRVLLVIVAVLAIFMLLAYARGIAHHHGPQIDGSLAPPAATDVRDG</sequence>
<proteinExistence type="predicted"/>
<dbReference type="Proteomes" id="UP000630887">
    <property type="component" value="Unassembled WGS sequence"/>
</dbReference>
<dbReference type="AlphaFoldDB" id="A0A8J3KZU8"/>
<gene>
    <name evidence="1" type="ORF">Cco03nite_31440</name>
</gene>
<organism evidence="1 2">
    <name type="scientific">Catellatospora coxensis</name>
    <dbReference type="NCBI Taxonomy" id="310354"/>
    <lineage>
        <taxon>Bacteria</taxon>
        <taxon>Bacillati</taxon>
        <taxon>Actinomycetota</taxon>
        <taxon>Actinomycetes</taxon>
        <taxon>Micromonosporales</taxon>
        <taxon>Micromonosporaceae</taxon>
        <taxon>Catellatospora</taxon>
    </lineage>
</organism>
<comment type="caution">
    <text evidence="1">The sequence shown here is derived from an EMBL/GenBank/DDBJ whole genome shotgun (WGS) entry which is preliminary data.</text>
</comment>
<evidence type="ECO:0000313" key="2">
    <source>
        <dbReference type="Proteomes" id="UP000630887"/>
    </source>
</evidence>
<evidence type="ECO:0000313" key="1">
    <source>
        <dbReference type="EMBL" id="GIG06444.1"/>
    </source>
</evidence>
<reference evidence="1 2" key="1">
    <citation type="submission" date="2021-01" db="EMBL/GenBank/DDBJ databases">
        <title>Whole genome shotgun sequence of Catellatospora coxensis NBRC 107359.</title>
        <authorList>
            <person name="Komaki H."/>
            <person name="Tamura T."/>
        </authorList>
    </citation>
    <scope>NUCLEOTIDE SEQUENCE [LARGE SCALE GENOMIC DNA]</scope>
    <source>
        <strain evidence="1 2">NBRC 107359</strain>
    </source>
</reference>
<protein>
    <submittedName>
        <fullName evidence="1">Uncharacterized protein</fullName>
    </submittedName>
</protein>
<dbReference type="EMBL" id="BONI01000023">
    <property type="protein sequence ID" value="GIG06444.1"/>
    <property type="molecule type" value="Genomic_DNA"/>
</dbReference>
<name>A0A8J3KZU8_9ACTN</name>
<dbReference type="RefSeq" id="WP_203692821.1">
    <property type="nucleotide sequence ID" value="NZ_BAAALC010000028.1"/>
</dbReference>